<keyword evidence="4" id="KW-1185">Reference proteome</keyword>
<evidence type="ECO:0000313" key="4">
    <source>
        <dbReference type="Proteomes" id="UP000242715"/>
    </source>
</evidence>
<accession>A0A2Z6PK31</accession>
<dbReference type="Proteomes" id="UP000242715">
    <property type="component" value="Unassembled WGS sequence"/>
</dbReference>
<dbReference type="AlphaFoldDB" id="A0A2Z6PK31"/>
<proteinExistence type="predicted"/>
<sequence length="204" mass="22084">MSYNTLILLSGCFESKDAASQVRGSPNEFTAIGSIVLFSIFCDKLPQVAILAEPTIPIIGEGEAEANDSAEAAVEEVIRHGVAHPKKITVDGHSYGAFMTANLLANVPHLFSCGFARSGAYNRTLTPFGFQQDVGPDAVACGYSICRDGGCTRLYFHNVLRHLWKQVILSISCVLDFAKDQLKFEAQYEDLAYANSGLSRVATL</sequence>
<dbReference type="EMBL" id="DF974921">
    <property type="protein sequence ID" value="GAU50945.1"/>
    <property type="molecule type" value="Genomic_DNA"/>
</dbReference>
<dbReference type="GO" id="GO:0006508">
    <property type="term" value="P:proteolysis"/>
    <property type="evidence" value="ECO:0007669"/>
    <property type="project" value="InterPro"/>
</dbReference>
<dbReference type="GO" id="GO:0004252">
    <property type="term" value="F:serine-type endopeptidase activity"/>
    <property type="evidence" value="ECO:0007669"/>
    <property type="project" value="TreeGrafter"/>
</dbReference>
<evidence type="ECO:0000256" key="1">
    <source>
        <dbReference type="ARBA" id="ARBA00022801"/>
    </source>
</evidence>
<evidence type="ECO:0000259" key="2">
    <source>
        <dbReference type="Pfam" id="PF00326"/>
    </source>
</evidence>
<dbReference type="InterPro" id="IPR001375">
    <property type="entry name" value="Peptidase_S9_cat"/>
</dbReference>
<dbReference type="PANTHER" id="PTHR42776">
    <property type="entry name" value="SERINE PEPTIDASE S9 FAMILY MEMBER"/>
    <property type="match status" value="1"/>
</dbReference>
<gene>
    <name evidence="3" type="ORF">TSUD_375450</name>
</gene>
<dbReference type="Pfam" id="PF00326">
    <property type="entry name" value="Peptidase_S9"/>
    <property type="match status" value="1"/>
</dbReference>
<keyword evidence="1" id="KW-0378">Hydrolase</keyword>
<feature type="domain" description="Peptidase S9 prolyl oligopeptidase catalytic" evidence="2">
    <location>
        <begin position="65"/>
        <end position="124"/>
    </location>
</feature>
<name>A0A2Z6PK31_TRISU</name>
<dbReference type="PANTHER" id="PTHR42776:SF28">
    <property type="entry name" value="GLUTAMYL ENDOPEPTIDASE, CHLOROPLASTIC-RELATED"/>
    <property type="match status" value="1"/>
</dbReference>
<dbReference type="InterPro" id="IPR029058">
    <property type="entry name" value="AB_hydrolase_fold"/>
</dbReference>
<dbReference type="OrthoDB" id="43744at2759"/>
<dbReference type="SUPFAM" id="SSF53474">
    <property type="entry name" value="alpha/beta-Hydrolases"/>
    <property type="match status" value="1"/>
</dbReference>
<organism evidence="3 4">
    <name type="scientific">Trifolium subterraneum</name>
    <name type="common">Subterranean clover</name>
    <dbReference type="NCBI Taxonomy" id="3900"/>
    <lineage>
        <taxon>Eukaryota</taxon>
        <taxon>Viridiplantae</taxon>
        <taxon>Streptophyta</taxon>
        <taxon>Embryophyta</taxon>
        <taxon>Tracheophyta</taxon>
        <taxon>Spermatophyta</taxon>
        <taxon>Magnoliopsida</taxon>
        <taxon>eudicotyledons</taxon>
        <taxon>Gunneridae</taxon>
        <taxon>Pentapetalae</taxon>
        <taxon>rosids</taxon>
        <taxon>fabids</taxon>
        <taxon>Fabales</taxon>
        <taxon>Fabaceae</taxon>
        <taxon>Papilionoideae</taxon>
        <taxon>50 kb inversion clade</taxon>
        <taxon>NPAAA clade</taxon>
        <taxon>Hologalegina</taxon>
        <taxon>IRL clade</taxon>
        <taxon>Trifolieae</taxon>
        <taxon>Trifolium</taxon>
    </lineage>
</organism>
<protein>
    <recommendedName>
        <fullName evidence="2">Peptidase S9 prolyl oligopeptidase catalytic domain-containing protein</fullName>
    </recommendedName>
</protein>
<dbReference type="Gene3D" id="3.40.50.1820">
    <property type="entry name" value="alpha/beta hydrolase"/>
    <property type="match status" value="1"/>
</dbReference>
<evidence type="ECO:0000313" key="3">
    <source>
        <dbReference type="EMBL" id="GAU50945.1"/>
    </source>
</evidence>
<reference evidence="4" key="1">
    <citation type="journal article" date="2017" name="Front. Plant Sci.">
        <title>Climate Clever Clovers: New Paradigm to Reduce the Environmental Footprint of Ruminants by Breeding Low Methanogenic Forages Utilizing Haplotype Variation.</title>
        <authorList>
            <person name="Kaur P."/>
            <person name="Appels R."/>
            <person name="Bayer P.E."/>
            <person name="Keeble-Gagnere G."/>
            <person name="Wang J."/>
            <person name="Hirakawa H."/>
            <person name="Shirasawa K."/>
            <person name="Vercoe P."/>
            <person name="Stefanova K."/>
            <person name="Durmic Z."/>
            <person name="Nichols P."/>
            <person name="Revell C."/>
            <person name="Isobe S.N."/>
            <person name="Edwards D."/>
            <person name="Erskine W."/>
        </authorList>
    </citation>
    <scope>NUCLEOTIDE SEQUENCE [LARGE SCALE GENOMIC DNA]</scope>
    <source>
        <strain evidence="4">cv. Daliak</strain>
    </source>
</reference>